<evidence type="ECO:0000313" key="2">
    <source>
        <dbReference type="Proteomes" id="UP001281147"/>
    </source>
</evidence>
<organism evidence="1 2">
    <name type="scientific">Vermiconidia calcicola</name>
    <dbReference type="NCBI Taxonomy" id="1690605"/>
    <lineage>
        <taxon>Eukaryota</taxon>
        <taxon>Fungi</taxon>
        <taxon>Dikarya</taxon>
        <taxon>Ascomycota</taxon>
        <taxon>Pezizomycotina</taxon>
        <taxon>Dothideomycetes</taxon>
        <taxon>Dothideomycetidae</taxon>
        <taxon>Mycosphaerellales</taxon>
        <taxon>Extremaceae</taxon>
        <taxon>Vermiconidia</taxon>
    </lineage>
</organism>
<accession>A0ACC3N355</accession>
<reference evidence="1" key="1">
    <citation type="submission" date="2023-07" db="EMBL/GenBank/DDBJ databases">
        <title>Black Yeasts Isolated from many extreme environments.</title>
        <authorList>
            <person name="Coleine C."/>
            <person name="Stajich J.E."/>
            <person name="Selbmann L."/>
        </authorList>
    </citation>
    <scope>NUCLEOTIDE SEQUENCE</scope>
    <source>
        <strain evidence="1">CCFEE 5714</strain>
    </source>
</reference>
<keyword evidence="2" id="KW-1185">Reference proteome</keyword>
<protein>
    <submittedName>
        <fullName evidence="1">Uncharacterized protein</fullName>
    </submittedName>
</protein>
<sequence length="510" mass="55645">MFEVNTPIGLEGEVGNVETCVAEVNSRFRKAAKLLKRIKGKRESYQAWPLPEGLEDSIGRAIDDIEKEDLRGIVQFGRLFEEGDAFAISALQQVATHLRNSLLEQIDNNEDGEMDDAAIVLAVEAGRDNTIHALIELRLRLSTTASSSPVYGASTLLVSTSDPTLPLTRTTTSPPALPLDAHNSAPSGPPPNQPLRSSSLVRKTSHSRPLRARLVVLNKVEGTNGREVRATSVLLDKPHGGPLASNPVVTPPSSSHREAEDGQVATASPISSPESNARKSSVSSIQRSASTKTSVSTLPGPTSNNTHDVFGSSITTSATVQWFSPGRGNNYLGFCKTAWKLQNGDDKAMIKSKDYSQSAQSKYHFLTCSKFGCKFRGQGQAVINNNVVTDANRGLKYRWAFLAKSHVMTKSMKNSEYAYLCVFCVYLGEQAPCMNVAALLDHISHKHRGSDLNAAILERTRCASDRICKDSEKFDINLYPLGVKTPAEFEPGTVPIRWISEHRTRPKGFR</sequence>
<proteinExistence type="predicted"/>
<gene>
    <name evidence="1" type="ORF">LTR37_011257</name>
</gene>
<dbReference type="EMBL" id="JAUTXU010000097">
    <property type="protein sequence ID" value="KAK3708927.1"/>
    <property type="molecule type" value="Genomic_DNA"/>
</dbReference>
<dbReference type="Proteomes" id="UP001281147">
    <property type="component" value="Unassembled WGS sequence"/>
</dbReference>
<name>A0ACC3N355_9PEZI</name>
<evidence type="ECO:0000313" key="1">
    <source>
        <dbReference type="EMBL" id="KAK3708927.1"/>
    </source>
</evidence>
<comment type="caution">
    <text evidence="1">The sequence shown here is derived from an EMBL/GenBank/DDBJ whole genome shotgun (WGS) entry which is preliminary data.</text>
</comment>